<accession>Q98RM7</accession>
<dbReference type="RefSeq" id="XP_001713626.1">
    <property type="nucleotide sequence ID" value="XM_001713574.1"/>
</dbReference>
<evidence type="ECO:0000313" key="3">
    <source>
        <dbReference type="Proteomes" id="UP000242167"/>
    </source>
</evidence>
<gene>
    <name evidence="2" type="primary">orf262</name>
</gene>
<keyword evidence="1" id="KW-1133">Transmembrane helix</keyword>
<geneLocation type="nucleomorph" evidence="2"/>
<dbReference type="EMBL" id="AF165818">
    <property type="protein sequence ID" value="AAK39921.1"/>
    <property type="molecule type" value="Genomic_DNA"/>
</dbReference>
<protein>
    <submittedName>
        <fullName evidence="2">Uncharacterized protein</fullName>
    </submittedName>
</protein>
<dbReference type="Gene3D" id="1.25.40.10">
    <property type="entry name" value="Tetratricopeptide repeat domain"/>
    <property type="match status" value="1"/>
</dbReference>
<dbReference type="AlphaFoldDB" id="Q98RM7"/>
<feature type="transmembrane region" description="Helical" evidence="1">
    <location>
        <begin position="211"/>
        <end position="230"/>
    </location>
</feature>
<dbReference type="GeneID" id="857408"/>
<keyword evidence="2" id="KW-0542">Nucleomorph</keyword>
<evidence type="ECO:0000313" key="2">
    <source>
        <dbReference type="EMBL" id="AAK39921.1"/>
    </source>
</evidence>
<keyword evidence="1" id="KW-0812">Transmembrane</keyword>
<evidence type="ECO:0000256" key="1">
    <source>
        <dbReference type="SAM" id="Phobius"/>
    </source>
</evidence>
<sequence length="262" mass="31701">MIVDLSYSKIHMLSLKKNDRNQTINDCVLISFQEKIFSNNQKNKINIIKFIGNIFFKKKKFKKSKFIYTIGLCFSEKFQKMKSTFFYNRSQCSFLLNMHRNTNYDSSFALCINKTYTKAWFKKKIVNEIFNDTFIVIINLKKNLSISCSVKKNKYHEIIKLYLKTKIKEWKNKFKVLLRSKSVKKNYKSTQYSNKISLKYIKILNNRINCILINLVIFHILWLINFLLSIKKMKINKIKKKFCFIRSKFFLYSFRYLIRIQN</sequence>
<dbReference type="SUPFAM" id="SSF48452">
    <property type="entry name" value="TPR-like"/>
    <property type="match status" value="1"/>
</dbReference>
<reference evidence="2 3" key="1">
    <citation type="journal article" date="2001" name="Nature">
        <title>The highly reduced genome of an enslaved algal nucleus.</title>
        <authorList>
            <person name="Douglas S."/>
            <person name="Zauner S."/>
            <person name="Fraunholz M."/>
            <person name="Beaton M."/>
            <person name="Penny S."/>
            <person name="Deng L."/>
            <person name="Wu X."/>
            <person name="Reith M."/>
            <person name="Cavalier-Smith T."/>
            <person name="Maier U."/>
        </authorList>
    </citation>
    <scope>NUCLEOTIDE SEQUENCE [LARGE SCALE GENOMIC DNA]</scope>
</reference>
<dbReference type="InterPro" id="IPR011990">
    <property type="entry name" value="TPR-like_helical_dom_sf"/>
</dbReference>
<keyword evidence="1" id="KW-0472">Membrane</keyword>
<dbReference type="PIR" id="B90099">
    <property type="entry name" value="B90099"/>
</dbReference>
<organism evidence="2 3">
    <name type="scientific">Guillardia theta</name>
    <name type="common">Cryptophyte</name>
    <name type="synonym">Cryptomonas phi</name>
    <dbReference type="NCBI Taxonomy" id="55529"/>
    <lineage>
        <taxon>Eukaryota</taxon>
        <taxon>Cryptophyceae</taxon>
        <taxon>Pyrenomonadales</taxon>
        <taxon>Geminigeraceae</taxon>
        <taxon>Guillardia</taxon>
    </lineage>
</organism>
<proteinExistence type="predicted"/>
<name>Q98RM7_GUITH</name>
<dbReference type="Proteomes" id="UP000242167">
    <property type="component" value="Nucleomorph 1"/>
</dbReference>